<proteinExistence type="predicted"/>
<feature type="chain" id="PRO_5004211996" description="Phage protein" evidence="2">
    <location>
        <begin position="24"/>
        <end position="110"/>
    </location>
</feature>
<dbReference type="KEGG" id="bav:BAV2058A"/>
<dbReference type="Proteomes" id="UP000001977">
    <property type="component" value="Chromosome"/>
</dbReference>
<evidence type="ECO:0000313" key="3">
    <source>
        <dbReference type="EMBL" id="CAJ49668.1"/>
    </source>
</evidence>
<protein>
    <recommendedName>
        <fullName evidence="5">Phage protein</fullName>
    </recommendedName>
</protein>
<evidence type="ECO:0000256" key="2">
    <source>
        <dbReference type="SAM" id="SignalP"/>
    </source>
</evidence>
<keyword evidence="2" id="KW-0732">Signal</keyword>
<evidence type="ECO:0000313" key="4">
    <source>
        <dbReference type="Proteomes" id="UP000001977"/>
    </source>
</evidence>
<accession>Q2KZN5</accession>
<feature type="region of interest" description="Disordered" evidence="1">
    <location>
        <begin position="54"/>
        <end position="110"/>
    </location>
</feature>
<gene>
    <name evidence="3" type="ORF">BAV2058A</name>
</gene>
<feature type="signal peptide" evidence="2">
    <location>
        <begin position="1"/>
        <end position="23"/>
    </location>
</feature>
<evidence type="ECO:0008006" key="5">
    <source>
        <dbReference type="Google" id="ProtNLM"/>
    </source>
</evidence>
<keyword evidence="4" id="KW-1185">Reference proteome</keyword>
<feature type="compositionally biased region" description="Low complexity" evidence="1">
    <location>
        <begin position="71"/>
        <end position="92"/>
    </location>
</feature>
<dbReference type="HOGENOM" id="CLU_2166081_0_0_4"/>
<evidence type="ECO:0000256" key="1">
    <source>
        <dbReference type="SAM" id="MobiDB-lite"/>
    </source>
</evidence>
<dbReference type="AlphaFoldDB" id="Q2KZN5"/>
<dbReference type="EMBL" id="AM167904">
    <property type="protein sequence ID" value="CAJ49668.1"/>
    <property type="molecule type" value="Genomic_DNA"/>
</dbReference>
<sequence length="110" mass="11359">MSMRLLLSMFVFLSLTLSQVVQADLATDLQACAVRQANEARLKCYDSLARSQSSVSPAASGGAQPSIGKKPTSPSDATSSSCSCGSGSVCTGPRGGRYCVTSGGNKRYVK</sequence>
<organism evidence="3 4">
    <name type="scientific">Bordetella avium (strain 197N)</name>
    <dbReference type="NCBI Taxonomy" id="360910"/>
    <lineage>
        <taxon>Bacteria</taxon>
        <taxon>Pseudomonadati</taxon>
        <taxon>Pseudomonadota</taxon>
        <taxon>Betaproteobacteria</taxon>
        <taxon>Burkholderiales</taxon>
        <taxon>Alcaligenaceae</taxon>
        <taxon>Bordetella</taxon>
    </lineage>
</organism>
<name>Q2KZN5_BORA1</name>
<reference evidence="3 4" key="1">
    <citation type="journal article" date="2006" name="J. Bacteriol.">
        <title>Comparison of the genome sequence of the poultry pathogen Bordetella avium with those of B. bronchiseptica, B. pertussis, and B. parapertussis reveals extensive diversity in surface structures associated with host interaction.</title>
        <authorList>
            <person name="Sebaihia M."/>
            <person name="Preston A."/>
            <person name="Maskell D.J."/>
            <person name="Kuzmiak H."/>
            <person name="Connell T.D."/>
            <person name="King N.D."/>
            <person name="Orndorff P.E."/>
            <person name="Miyamoto D.M."/>
            <person name="Thomson N.R."/>
            <person name="Harris D."/>
            <person name="Goble A."/>
            <person name="Lord A."/>
            <person name="Murphy L."/>
            <person name="Quail M.A."/>
            <person name="Rutter S."/>
            <person name="Squares R."/>
            <person name="Squares S."/>
            <person name="Woodward J."/>
            <person name="Parkhill J."/>
            <person name="Temple L.M."/>
        </authorList>
    </citation>
    <scope>NUCLEOTIDE SEQUENCE [LARGE SCALE GENOMIC DNA]</scope>
    <source>
        <strain evidence="3 4">197N</strain>
    </source>
</reference>